<dbReference type="Gene3D" id="3.20.20.80">
    <property type="entry name" value="Glycosidases"/>
    <property type="match status" value="1"/>
</dbReference>
<comment type="caution">
    <text evidence="14">The sequence shown here is derived from an EMBL/GenBank/DDBJ whole genome shotgun (WGS) entry which is preliminary data.</text>
</comment>
<name>A0A9W9KSX4_9EURO</name>
<accession>A0A9W9KSX4</accession>
<evidence type="ECO:0000259" key="11">
    <source>
        <dbReference type="Pfam" id="PF00703"/>
    </source>
</evidence>
<dbReference type="EC" id="3.2.1.25" evidence="3"/>
<evidence type="ECO:0000259" key="13">
    <source>
        <dbReference type="Pfam" id="PF22666"/>
    </source>
</evidence>
<proteinExistence type="inferred from homology"/>
<dbReference type="SUPFAM" id="SSF51445">
    <property type="entry name" value="(Trans)glycosidases"/>
    <property type="match status" value="1"/>
</dbReference>
<keyword evidence="7" id="KW-0624">Polysaccharide degradation</keyword>
<dbReference type="SUPFAM" id="SSF49785">
    <property type="entry name" value="Galactose-binding domain-like"/>
    <property type="match status" value="1"/>
</dbReference>
<reference evidence="14" key="2">
    <citation type="journal article" date="2023" name="IMA Fungus">
        <title>Comparative genomic study of the Penicillium genus elucidates a diverse pangenome and 15 lateral gene transfer events.</title>
        <authorList>
            <person name="Petersen C."/>
            <person name="Sorensen T."/>
            <person name="Nielsen M.R."/>
            <person name="Sondergaard T.E."/>
            <person name="Sorensen J.L."/>
            <person name="Fitzpatrick D.A."/>
            <person name="Frisvad J.C."/>
            <person name="Nielsen K.L."/>
        </authorList>
    </citation>
    <scope>NUCLEOTIDE SEQUENCE</scope>
    <source>
        <strain evidence="14">IBT 30069</strain>
    </source>
</reference>
<dbReference type="InterPro" id="IPR041447">
    <property type="entry name" value="Mannosidase_ig"/>
</dbReference>
<dbReference type="InterPro" id="IPR008979">
    <property type="entry name" value="Galactose-bd-like_sf"/>
</dbReference>
<evidence type="ECO:0000256" key="2">
    <source>
        <dbReference type="ARBA" id="ARBA00004740"/>
    </source>
</evidence>
<dbReference type="Pfam" id="PF17786">
    <property type="entry name" value="Mannosidase_ig"/>
    <property type="match status" value="1"/>
</dbReference>
<dbReference type="Pfam" id="PF00703">
    <property type="entry name" value="Glyco_hydro_2"/>
    <property type="match status" value="1"/>
</dbReference>
<dbReference type="Pfam" id="PF22666">
    <property type="entry name" value="Glyco_hydro_2_N2"/>
    <property type="match status" value="1"/>
</dbReference>
<evidence type="ECO:0000256" key="10">
    <source>
        <dbReference type="ARBA" id="ARBA00041614"/>
    </source>
</evidence>
<feature type="domain" description="Mannosidase Ig/CBM-like" evidence="12">
    <location>
        <begin position="681"/>
        <end position="770"/>
    </location>
</feature>
<comment type="pathway">
    <text evidence="2">Glycan metabolism; N-glycan degradation.</text>
</comment>
<dbReference type="PANTHER" id="PTHR43730">
    <property type="entry name" value="BETA-MANNOSIDASE"/>
    <property type="match status" value="1"/>
</dbReference>
<evidence type="ECO:0000256" key="1">
    <source>
        <dbReference type="ARBA" id="ARBA00000829"/>
    </source>
</evidence>
<dbReference type="SUPFAM" id="SSF49303">
    <property type="entry name" value="beta-Galactosidase/glucuronidase domain"/>
    <property type="match status" value="2"/>
</dbReference>
<dbReference type="AlphaFoldDB" id="A0A9W9KSX4"/>
<evidence type="ECO:0000313" key="15">
    <source>
        <dbReference type="Proteomes" id="UP001149165"/>
    </source>
</evidence>
<keyword evidence="4" id="KW-0378">Hydrolase</keyword>
<organism evidence="14 15">
    <name type="scientific">Penicillium angulare</name>
    <dbReference type="NCBI Taxonomy" id="116970"/>
    <lineage>
        <taxon>Eukaryota</taxon>
        <taxon>Fungi</taxon>
        <taxon>Dikarya</taxon>
        <taxon>Ascomycota</taxon>
        <taxon>Pezizomycotina</taxon>
        <taxon>Eurotiomycetes</taxon>
        <taxon>Eurotiomycetidae</taxon>
        <taxon>Eurotiales</taxon>
        <taxon>Aspergillaceae</taxon>
        <taxon>Penicillium</taxon>
    </lineage>
</organism>
<evidence type="ECO:0000256" key="3">
    <source>
        <dbReference type="ARBA" id="ARBA00012754"/>
    </source>
</evidence>
<dbReference type="Gene3D" id="2.60.40.10">
    <property type="entry name" value="Immunoglobulins"/>
    <property type="match status" value="1"/>
</dbReference>
<gene>
    <name evidence="14" type="ORF">N7456_001278</name>
</gene>
<dbReference type="InterPro" id="IPR054593">
    <property type="entry name" value="Beta-mannosidase-like_N2"/>
</dbReference>
<keyword evidence="5" id="KW-0119">Carbohydrate metabolism</keyword>
<keyword evidence="6" id="KW-0326">Glycosidase</keyword>
<dbReference type="Gene3D" id="2.60.120.260">
    <property type="entry name" value="Galactose-binding domain-like"/>
    <property type="match status" value="1"/>
</dbReference>
<keyword evidence="15" id="KW-1185">Reference proteome</keyword>
<evidence type="ECO:0000313" key="14">
    <source>
        <dbReference type="EMBL" id="KAJ5116930.1"/>
    </source>
</evidence>
<evidence type="ECO:0000256" key="5">
    <source>
        <dbReference type="ARBA" id="ARBA00023277"/>
    </source>
</evidence>
<dbReference type="GO" id="GO:0000272">
    <property type="term" value="P:polysaccharide catabolic process"/>
    <property type="evidence" value="ECO:0007669"/>
    <property type="project" value="UniProtKB-KW"/>
</dbReference>
<feature type="domain" description="Glycoside hydrolase family 2 immunoglobulin-like beta-sandwich" evidence="11">
    <location>
        <begin position="195"/>
        <end position="304"/>
    </location>
</feature>
<dbReference type="InterPro" id="IPR013783">
    <property type="entry name" value="Ig-like_fold"/>
</dbReference>
<sequence length="848" mass="96750">MGFLALPLSNGWSFKDRDDDSSDAWMPVPAIPSTVQQDLIANKRLEDPYVGFNELKAQWVNEKSWVYRTELKKPDIPDGAKVVIVFDGLDTFASVTLNGHSILTSSNMFIGNRVDVTKLLLESEAPHLLEIEFDCAQQKARELRKNCPDHKWEGFNGEMSRLAVRKAQYHWGWDWGPVIMTAGIWRDVRLEVYSARISDLWPQTELDHSRKTATIIATAEINTAVAGYYTADFFLSLRGEGIAHQKFLVQIDSTKNVEAKFQVKNPELWWPHGYGSQTLYDISVSVSGAPGQELHKLSKNFGIRSAEVIQQPDKHGKSFFFRINGQDIFCGGSCWIPADNLLPSITRERYRKWIALMVNGGQTMVRVWGGGIYEDNAFYEACDEMGVLVWQDFMFACGNYPVWPELLESIQQEATYNICRLRHHPSIVIYVGNNEDYQVQEQTNITYNYDDKDPESWLKTDFPARYIYEKLLPDAVAKLSPTTFYHPGSPWGDGKNTADPTVGDIHQWNVWHGTQEKYQIFDTLGGRFNSELGMEAFPHLSTIKSFVENESDMFPQSHVMDFHNKADGHERRLMTYLVENLRIATDLETHIYLTQVVQAETMMFGYRGWRRQWGNDRQCGGALLWQINDCWPTISWAIVDYFQRPKPAYYTVKRVMEPIVVGVCREHHDWSVVHARPPTKTKYEIWVASSLREVQNGTLELRFLSVANGQSIRPPSVYNVTIPANGSATIVSDGIIDHLTHPEPYVLAVRLWIDGRVVARDVDWPQPFKYLDFADRGLVVKAENGIKSGEQILTINALRPVKCLVFEERDGVQISDSAMDIMPGDQQTVTVSGLTGSELPLKYRYLGQ</sequence>
<comment type="catalytic activity">
    <reaction evidence="1">
        <text>Hydrolysis of terminal, non-reducing beta-D-mannose residues in beta-D-mannosides.</text>
        <dbReference type="EC" id="3.2.1.25"/>
    </reaction>
</comment>
<evidence type="ECO:0000256" key="7">
    <source>
        <dbReference type="ARBA" id="ARBA00023326"/>
    </source>
</evidence>
<evidence type="ECO:0000256" key="6">
    <source>
        <dbReference type="ARBA" id="ARBA00023295"/>
    </source>
</evidence>
<evidence type="ECO:0000256" key="8">
    <source>
        <dbReference type="ARBA" id="ARBA00038429"/>
    </source>
</evidence>
<evidence type="ECO:0000259" key="12">
    <source>
        <dbReference type="Pfam" id="PF17786"/>
    </source>
</evidence>
<dbReference type="FunFam" id="2.60.120.260:FF:000118">
    <property type="entry name" value="Beta-mannosidase B"/>
    <property type="match status" value="1"/>
</dbReference>
<comment type="similarity">
    <text evidence="8">Belongs to the glycosyl hydrolase 2 family. Beta-mannosidase B subfamily.</text>
</comment>
<dbReference type="GO" id="GO:0006516">
    <property type="term" value="P:glycoprotein catabolic process"/>
    <property type="evidence" value="ECO:0007669"/>
    <property type="project" value="TreeGrafter"/>
</dbReference>
<dbReference type="Proteomes" id="UP001149165">
    <property type="component" value="Unassembled WGS sequence"/>
</dbReference>
<evidence type="ECO:0000256" key="4">
    <source>
        <dbReference type="ARBA" id="ARBA00022801"/>
    </source>
</evidence>
<feature type="domain" description="Beta-mannosidase-like galactose-binding" evidence="13">
    <location>
        <begin position="12"/>
        <end position="186"/>
    </location>
</feature>
<dbReference type="GO" id="GO:0004567">
    <property type="term" value="F:beta-mannosidase activity"/>
    <property type="evidence" value="ECO:0007669"/>
    <property type="project" value="UniProtKB-EC"/>
</dbReference>
<dbReference type="FunFam" id="3.20.20.80:FF:000050">
    <property type="entry name" value="Beta-mannosidase B"/>
    <property type="match status" value="1"/>
</dbReference>
<reference evidence="14" key="1">
    <citation type="submission" date="2022-11" db="EMBL/GenBank/DDBJ databases">
        <authorList>
            <person name="Petersen C."/>
        </authorList>
    </citation>
    <scope>NUCLEOTIDE SEQUENCE</scope>
    <source>
        <strain evidence="14">IBT 30069</strain>
    </source>
</reference>
<evidence type="ECO:0000256" key="9">
    <source>
        <dbReference type="ARBA" id="ARBA00041069"/>
    </source>
</evidence>
<dbReference type="EMBL" id="JAPQKH010000001">
    <property type="protein sequence ID" value="KAJ5116930.1"/>
    <property type="molecule type" value="Genomic_DNA"/>
</dbReference>
<dbReference type="OrthoDB" id="2866996at2759"/>
<dbReference type="InterPro" id="IPR050887">
    <property type="entry name" value="Beta-mannosidase_GH2"/>
</dbReference>
<dbReference type="InterPro" id="IPR036156">
    <property type="entry name" value="Beta-gal/glucu_dom_sf"/>
</dbReference>
<dbReference type="InterPro" id="IPR006102">
    <property type="entry name" value="Ig-like_GH2"/>
</dbReference>
<dbReference type="InterPro" id="IPR017853">
    <property type="entry name" value="GH"/>
</dbReference>
<dbReference type="PANTHER" id="PTHR43730:SF1">
    <property type="entry name" value="BETA-MANNOSIDASE"/>
    <property type="match status" value="1"/>
</dbReference>
<protein>
    <recommendedName>
        <fullName evidence="9">Beta-mannosidase B</fullName>
        <ecNumber evidence="3">3.2.1.25</ecNumber>
    </recommendedName>
    <alternativeName>
        <fullName evidence="10">Mannanase B</fullName>
    </alternativeName>
</protein>